<evidence type="ECO:0000256" key="8">
    <source>
        <dbReference type="PIRNR" id="PIRNR005096"/>
    </source>
</evidence>
<evidence type="ECO:0000313" key="12">
    <source>
        <dbReference type="EMBL" id="SHI23030.1"/>
    </source>
</evidence>
<dbReference type="EMBL" id="FQXV01000019">
    <property type="protein sequence ID" value="SHI23030.1"/>
    <property type="molecule type" value="Genomic_DNA"/>
</dbReference>
<dbReference type="OrthoDB" id="9779408at2"/>
<reference evidence="12 13" key="1">
    <citation type="submission" date="2016-11" db="EMBL/GenBank/DDBJ databases">
        <authorList>
            <person name="Jaros S."/>
            <person name="Januszkiewicz K."/>
            <person name="Wedrychowicz H."/>
        </authorList>
    </citation>
    <scope>NUCLEOTIDE SEQUENCE [LARGE SCALE GENOMIC DNA]</scope>
    <source>
        <strain evidence="12 13">DSM 10068</strain>
    </source>
</reference>
<dbReference type="Proteomes" id="UP000183995">
    <property type="component" value="Unassembled WGS sequence"/>
</dbReference>
<evidence type="ECO:0000256" key="10">
    <source>
        <dbReference type="PIRSR" id="PIRSR005096-2"/>
    </source>
</evidence>
<keyword evidence="13" id="KW-1185">Reference proteome</keyword>
<dbReference type="CDD" id="cd09019">
    <property type="entry name" value="galactose_mutarotase_like"/>
    <property type="match status" value="1"/>
</dbReference>
<dbReference type="InterPro" id="IPR018052">
    <property type="entry name" value="Ald1_epimerase_CS"/>
</dbReference>
<gene>
    <name evidence="12" type="ORF">SAMN02745823_03666</name>
</gene>
<evidence type="ECO:0000256" key="11">
    <source>
        <dbReference type="PIRSR" id="PIRSR005096-3"/>
    </source>
</evidence>
<evidence type="ECO:0000313" key="13">
    <source>
        <dbReference type="Proteomes" id="UP000183995"/>
    </source>
</evidence>
<feature type="active site" description="Proton donor" evidence="9">
    <location>
        <position position="174"/>
    </location>
</feature>
<evidence type="ECO:0000256" key="5">
    <source>
        <dbReference type="ARBA" id="ARBA00014165"/>
    </source>
</evidence>
<evidence type="ECO:0000256" key="9">
    <source>
        <dbReference type="PIRSR" id="PIRSR005096-1"/>
    </source>
</evidence>
<dbReference type="STRING" id="1123282.SAMN02745823_03666"/>
<dbReference type="InterPro" id="IPR008183">
    <property type="entry name" value="Aldose_1/G6P_1-epimerase"/>
</dbReference>
<keyword evidence="7 8" id="KW-0119">Carbohydrate metabolism</keyword>
<dbReference type="AlphaFoldDB" id="A0A1M5ZFP1"/>
<dbReference type="UniPathway" id="UPA00242"/>
<dbReference type="GO" id="GO:0033499">
    <property type="term" value="P:galactose catabolic process via UDP-galactose, Leloir pathway"/>
    <property type="evidence" value="ECO:0007669"/>
    <property type="project" value="TreeGrafter"/>
</dbReference>
<dbReference type="PROSITE" id="PS00545">
    <property type="entry name" value="ALDOSE_1_EPIMERASE"/>
    <property type="match status" value="1"/>
</dbReference>
<organism evidence="12 13">
    <name type="scientific">Sporobacter termitidis DSM 10068</name>
    <dbReference type="NCBI Taxonomy" id="1123282"/>
    <lineage>
        <taxon>Bacteria</taxon>
        <taxon>Bacillati</taxon>
        <taxon>Bacillota</taxon>
        <taxon>Clostridia</taxon>
        <taxon>Eubacteriales</taxon>
        <taxon>Oscillospiraceae</taxon>
        <taxon>Sporobacter</taxon>
    </lineage>
</organism>
<feature type="binding site" evidence="11">
    <location>
        <begin position="174"/>
        <end position="176"/>
    </location>
    <ligand>
        <name>beta-D-galactose</name>
        <dbReference type="ChEBI" id="CHEBI:27667"/>
    </ligand>
</feature>
<keyword evidence="6 8" id="KW-0413">Isomerase</keyword>
<accession>A0A1M5ZFP1</accession>
<dbReference type="InterPro" id="IPR011013">
    <property type="entry name" value="Gal_mutarotase_sf_dom"/>
</dbReference>
<feature type="active site" description="Proton acceptor" evidence="9">
    <location>
        <position position="307"/>
    </location>
</feature>
<evidence type="ECO:0000256" key="6">
    <source>
        <dbReference type="ARBA" id="ARBA00023235"/>
    </source>
</evidence>
<dbReference type="SUPFAM" id="SSF74650">
    <property type="entry name" value="Galactose mutarotase-like"/>
    <property type="match status" value="1"/>
</dbReference>
<dbReference type="PANTHER" id="PTHR10091">
    <property type="entry name" value="ALDOSE-1-EPIMERASE"/>
    <property type="match status" value="1"/>
</dbReference>
<dbReference type="InterPro" id="IPR015443">
    <property type="entry name" value="Aldose_1-epimerase"/>
</dbReference>
<comment type="pathway">
    <text evidence="2 8">Carbohydrate metabolism; hexose metabolism.</text>
</comment>
<dbReference type="RefSeq" id="WP_073082693.1">
    <property type="nucleotide sequence ID" value="NZ_FQXV01000019.1"/>
</dbReference>
<name>A0A1M5ZFP1_9FIRM</name>
<dbReference type="GO" id="GO:0004034">
    <property type="term" value="F:aldose 1-epimerase activity"/>
    <property type="evidence" value="ECO:0007669"/>
    <property type="project" value="UniProtKB-EC"/>
</dbReference>
<evidence type="ECO:0000256" key="2">
    <source>
        <dbReference type="ARBA" id="ARBA00005028"/>
    </source>
</evidence>
<feature type="binding site" evidence="10">
    <location>
        <position position="244"/>
    </location>
    <ligand>
        <name>beta-D-galactose</name>
        <dbReference type="ChEBI" id="CHEBI:27667"/>
    </ligand>
</feature>
<dbReference type="Pfam" id="PF01263">
    <property type="entry name" value="Aldose_epim"/>
    <property type="match status" value="1"/>
</dbReference>
<feature type="binding site" evidence="11">
    <location>
        <begin position="78"/>
        <end position="79"/>
    </location>
    <ligand>
        <name>beta-D-galactose</name>
        <dbReference type="ChEBI" id="CHEBI:27667"/>
    </ligand>
</feature>
<dbReference type="GO" id="GO:0006006">
    <property type="term" value="P:glucose metabolic process"/>
    <property type="evidence" value="ECO:0007669"/>
    <property type="project" value="TreeGrafter"/>
</dbReference>
<dbReference type="PANTHER" id="PTHR10091:SF0">
    <property type="entry name" value="GALACTOSE MUTAROTASE"/>
    <property type="match status" value="1"/>
</dbReference>
<comment type="catalytic activity">
    <reaction evidence="1 8">
        <text>alpha-D-glucose = beta-D-glucose</text>
        <dbReference type="Rhea" id="RHEA:10264"/>
        <dbReference type="ChEBI" id="CHEBI:15903"/>
        <dbReference type="ChEBI" id="CHEBI:17925"/>
        <dbReference type="EC" id="5.1.3.3"/>
    </reaction>
</comment>
<dbReference type="PIRSF" id="PIRSF005096">
    <property type="entry name" value="GALM"/>
    <property type="match status" value="1"/>
</dbReference>
<evidence type="ECO:0000256" key="1">
    <source>
        <dbReference type="ARBA" id="ARBA00001614"/>
    </source>
</evidence>
<proteinExistence type="inferred from homology"/>
<dbReference type="InterPro" id="IPR047215">
    <property type="entry name" value="Galactose_mutarotase-like"/>
</dbReference>
<evidence type="ECO:0000256" key="7">
    <source>
        <dbReference type="ARBA" id="ARBA00023277"/>
    </source>
</evidence>
<comment type="similarity">
    <text evidence="3 8">Belongs to the aldose epimerase family.</text>
</comment>
<evidence type="ECO:0000256" key="3">
    <source>
        <dbReference type="ARBA" id="ARBA00006206"/>
    </source>
</evidence>
<sequence length="347" mass="37962">MTQFVFGRTKTGHTVTGYCLENSRGAEATILDYGCTVQSLRVPDAEGRLTDVVLGYDTIGEYEENGGYAGAAIGRVANRIGGAEFSLNGETYRLARNDGENHLHGGLKGFDKCIWSAVIKGDAHVFSRRSPAGEENYPGSLDVKITYTLTDDNALRITYDADTDADTIINLTNHSYFNLNGKGSVLGHSLQVLADRFLENDPYCLPTGKLLPAKGTPFDFGEPKQIGRDIDAACTQLTRCGGYDHNFVLSDPVEMKRAAVLHSAESGIRMTVLTTQPGLQVYSGNSLTPRKGKNGVSYGRRDAICLETQVFPNAMAHTHFPSPVLKKNEHYHTETCYQFEISDKQTC</sequence>
<protein>
    <recommendedName>
        <fullName evidence="5 8">Aldose 1-epimerase</fullName>
        <ecNumber evidence="4 8">5.1.3.3</ecNumber>
    </recommendedName>
</protein>
<evidence type="ECO:0000256" key="4">
    <source>
        <dbReference type="ARBA" id="ARBA00013185"/>
    </source>
</evidence>
<dbReference type="NCBIfam" id="NF008277">
    <property type="entry name" value="PRK11055.1"/>
    <property type="match status" value="1"/>
</dbReference>
<dbReference type="InterPro" id="IPR014718">
    <property type="entry name" value="GH-type_carb-bd"/>
</dbReference>
<dbReference type="EC" id="5.1.3.3" evidence="4 8"/>
<dbReference type="GO" id="GO:0030246">
    <property type="term" value="F:carbohydrate binding"/>
    <property type="evidence" value="ECO:0007669"/>
    <property type="project" value="InterPro"/>
</dbReference>
<dbReference type="Gene3D" id="2.70.98.10">
    <property type="match status" value="1"/>
</dbReference>